<proteinExistence type="predicted"/>
<sequence length="158" mass="17606">MREKVLELYEIGAITYCTNVTSGDSLSPEEAEYVASQVSELFLSRLAESPYAEDVGVIRTEYELGCVITTITIGASLAGLYKIIVDYEKFKSGLSQLAKDLNGVYVRVKQSLRRNGSTYVMRINLPDERVLEVTLKKAENQEIKPSSPSKSITSRSRK</sequence>
<feature type="compositionally biased region" description="Low complexity" evidence="1">
    <location>
        <begin position="143"/>
        <end position="158"/>
    </location>
</feature>
<accession>Q2Y9G4</accession>
<reference evidence="3" key="1">
    <citation type="submission" date="2005-08" db="EMBL/GenBank/DDBJ databases">
        <title>Complete sequence of chromosome 1 of Nitrosospira multiformis ATCC 25196.</title>
        <authorList>
            <person name="Copeland A."/>
            <person name="Lucas S."/>
            <person name="Lapidus A."/>
            <person name="Barry K."/>
            <person name="Detter J.C."/>
            <person name="Glavina T."/>
            <person name="Hammon N."/>
            <person name="Israni S."/>
            <person name="Pitluck S."/>
            <person name="Chain P."/>
            <person name="Malfatti S."/>
            <person name="Shin M."/>
            <person name="Vergez L."/>
            <person name="Schmutz J."/>
            <person name="Larimer F."/>
            <person name="Land M."/>
            <person name="Hauser L."/>
            <person name="Kyrpides N."/>
            <person name="Lykidis A."/>
            <person name="Richardson P."/>
        </authorList>
    </citation>
    <scope>NUCLEOTIDE SEQUENCE [LARGE SCALE GENOMIC DNA]</scope>
    <source>
        <strain evidence="3">ATCC 25196 / NCIMB 11849 / C 71</strain>
    </source>
</reference>
<evidence type="ECO:0000256" key="1">
    <source>
        <dbReference type="SAM" id="MobiDB-lite"/>
    </source>
</evidence>
<dbReference type="HOGENOM" id="CLU_1667543_0_0_4"/>
<organism evidence="2 3">
    <name type="scientific">Nitrosospira multiformis (strain ATCC 25196 / NCIMB 11849 / C 71)</name>
    <dbReference type="NCBI Taxonomy" id="323848"/>
    <lineage>
        <taxon>Bacteria</taxon>
        <taxon>Pseudomonadati</taxon>
        <taxon>Pseudomonadota</taxon>
        <taxon>Betaproteobacteria</taxon>
        <taxon>Nitrosomonadales</taxon>
        <taxon>Nitrosomonadaceae</taxon>
        <taxon>Nitrosospira</taxon>
    </lineage>
</organism>
<reference evidence="2 3" key="2">
    <citation type="journal article" date="2008" name="Appl. Environ. Microbiol.">
        <title>Complete genome sequence of Nitrosospira multiformis, an ammonia-oxidizing bacterium from the soil environment.</title>
        <authorList>
            <person name="Norton J.M."/>
            <person name="Klotz M.G."/>
            <person name="Stein L.Y."/>
            <person name="Arp D.J."/>
            <person name="Bottomley P.J."/>
            <person name="Chain P.S."/>
            <person name="Hauser L.J."/>
            <person name="Land M.L."/>
            <person name="Larimer F.W."/>
            <person name="Shin M.W."/>
            <person name="Starkenburg S.R."/>
        </authorList>
    </citation>
    <scope>NUCLEOTIDE SEQUENCE [LARGE SCALE GENOMIC DNA]</scope>
    <source>
        <strain evidence="3">ATCC 25196 / NCIMB 11849 / C 71</strain>
    </source>
</reference>
<protein>
    <submittedName>
        <fullName evidence="2">Uncharacterized protein</fullName>
    </submittedName>
</protein>
<dbReference type="EMBL" id="CP000103">
    <property type="protein sequence ID" value="ABB74607.1"/>
    <property type="molecule type" value="Genomic_DNA"/>
</dbReference>
<name>Q2Y9G4_NITMU</name>
<evidence type="ECO:0000313" key="3">
    <source>
        <dbReference type="Proteomes" id="UP000002718"/>
    </source>
</evidence>
<feature type="region of interest" description="Disordered" evidence="1">
    <location>
        <begin position="139"/>
        <end position="158"/>
    </location>
</feature>
<gene>
    <name evidence="2" type="ordered locus">Nmul_A1304</name>
</gene>
<dbReference type="KEGG" id="nmu:Nmul_A1304"/>
<evidence type="ECO:0000313" key="2">
    <source>
        <dbReference type="EMBL" id="ABB74607.1"/>
    </source>
</evidence>
<keyword evidence="3" id="KW-1185">Reference proteome</keyword>
<dbReference type="AlphaFoldDB" id="Q2Y9G4"/>
<dbReference type="Proteomes" id="UP000002718">
    <property type="component" value="Chromosome"/>
</dbReference>